<accession>A0A0N0VDM7</accession>
<dbReference type="GeneID" id="26908429"/>
<dbReference type="SUPFAM" id="SSF48371">
    <property type="entry name" value="ARM repeat"/>
    <property type="match status" value="1"/>
</dbReference>
<feature type="compositionally biased region" description="Low complexity" evidence="3">
    <location>
        <begin position="307"/>
        <end position="335"/>
    </location>
</feature>
<proteinExistence type="predicted"/>
<dbReference type="OrthoDB" id="273621at2759"/>
<keyword evidence="1" id="KW-0677">Repeat</keyword>
<organism evidence="4 5">
    <name type="scientific">Leptomonas pyrrhocoris</name>
    <name type="common">Firebug parasite</name>
    <dbReference type="NCBI Taxonomy" id="157538"/>
    <lineage>
        <taxon>Eukaryota</taxon>
        <taxon>Discoba</taxon>
        <taxon>Euglenozoa</taxon>
        <taxon>Kinetoplastea</taxon>
        <taxon>Metakinetoplastina</taxon>
        <taxon>Trypanosomatida</taxon>
        <taxon>Trypanosomatidae</taxon>
        <taxon>Leishmaniinae</taxon>
        <taxon>Leptomonas</taxon>
    </lineage>
</organism>
<feature type="region of interest" description="Disordered" evidence="3">
    <location>
        <begin position="410"/>
        <end position="473"/>
    </location>
</feature>
<feature type="region of interest" description="Disordered" evidence="3">
    <location>
        <begin position="1314"/>
        <end position="1352"/>
    </location>
</feature>
<dbReference type="GO" id="GO:0005829">
    <property type="term" value="C:cytosol"/>
    <property type="evidence" value="ECO:0007669"/>
    <property type="project" value="TreeGrafter"/>
</dbReference>
<keyword evidence="5" id="KW-1185">Reference proteome</keyword>
<dbReference type="Proteomes" id="UP000037923">
    <property type="component" value="Unassembled WGS sequence"/>
</dbReference>
<dbReference type="InterPro" id="IPR011989">
    <property type="entry name" value="ARM-like"/>
</dbReference>
<evidence type="ECO:0000256" key="3">
    <source>
        <dbReference type="SAM" id="MobiDB-lite"/>
    </source>
</evidence>
<dbReference type="InterPro" id="IPR021133">
    <property type="entry name" value="HEAT_type_2"/>
</dbReference>
<comment type="caution">
    <text evidence="4">The sequence shown here is derived from an EMBL/GenBank/DDBJ whole genome shotgun (WGS) entry which is preliminary data.</text>
</comment>
<dbReference type="PROSITE" id="PS50077">
    <property type="entry name" value="HEAT_REPEAT"/>
    <property type="match status" value="1"/>
</dbReference>
<dbReference type="OMA" id="WKARWLI"/>
<feature type="compositionally biased region" description="Low complexity" evidence="3">
    <location>
        <begin position="1314"/>
        <end position="1333"/>
    </location>
</feature>
<dbReference type="GO" id="GO:0019888">
    <property type="term" value="F:protein phosphatase regulator activity"/>
    <property type="evidence" value="ECO:0007669"/>
    <property type="project" value="TreeGrafter"/>
</dbReference>
<evidence type="ECO:0000256" key="2">
    <source>
        <dbReference type="PROSITE-ProRule" id="PRU00103"/>
    </source>
</evidence>
<dbReference type="RefSeq" id="XP_015654433.1">
    <property type="nucleotide sequence ID" value="XM_015807038.1"/>
</dbReference>
<dbReference type="InterPro" id="IPR051023">
    <property type="entry name" value="PP2A_Regulatory_Subunit_A"/>
</dbReference>
<feature type="repeat" description="HEAT" evidence="2">
    <location>
        <begin position="1727"/>
        <end position="1754"/>
    </location>
</feature>
<dbReference type="PANTHER" id="PTHR10648:SF4">
    <property type="entry name" value="PROTEIN PHOSPHATASE 2 (FORMERLY 2A), REGULATORY SUBUNIT A, BETA ISOFORM-RELATED"/>
    <property type="match status" value="1"/>
</dbReference>
<evidence type="ECO:0000256" key="1">
    <source>
        <dbReference type="ARBA" id="ARBA00022737"/>
    </source>
</evidence>
<feature type="region of interest" description="Disordered" evidence="3">
    <location>
        <begin position="292"/>
        <end position="335"/>
    </location>
</feature>
<dbReference type="GO" id="GO:0005634">
    <property type="term" value="C:nucleus"/>
    <property type="evidence" value="ECO:0007669"/>
    <property type="project" value="TreeGrafter"/>
</dbReference>
<protein>
    <submittedName>
        <fullName evidence="4">Uncharacterized protein</fullName>
    </submittedName>
</protein>
<dbReference type="InterPro" id="IPR016024">
    <property type="entry name" value="ARM-type_fold"/>
</dbReference>
<dbReference type="GO" id="GO:0000159">
    <property type="term" value="C:protein phosphatase type 2A complex"/>
    <property type="evidence" value="ECO:0007669"/>
    <property type="project" value="TreeGrafter"/>
</dbReference>
<dbReference type="VEuPathDB" id="TriTrypDB:LpyrH10_22_1040"/>
<feature type="region of interest" description="Disordered" evidence="3">
    <location>
        <begin position="124"/>
        <end position="177"/>
    </location>
</feature>
<feature type="region of interest" description="Disordered" evidence="3">
    <location>
        <begin position="1649"/>
        <end position="1681"/>
    </location>
</feature>
<feature type="compositionally biased region" description="Low complexity" evidence="3">
    <location>
        <begin position="167"/>
        <end position="177"/>
    </location>
</feature>
<dbReference type="EMBL" id="LGTL01000022">
    <property type="protein sequence ID" value="KPA75994.1"/>
    <property type="molecule type" value="Genomic_DNA"/>
</dbReference>
<feature type="compositionally biased region" description="Gly residues" evidence="3">
    <location>
        <begin position="1334"/>
        <end position="1343"/>
    </location>
</feature>
<feature type="compositionally biased region" description="Low complexity" evidence="3">
    <location>
        <begin position="124"/>
        <end position="154"/>
    </location>
</feature>
<sequence>MENRVVALAVLENLIHWPLPHRSGYVAPSSVSDDGGEEDTFNANAISAGDVDDLLREPRQRKLDRYRAVLLLPLLCHKLGSRWVESEVVPYLLRCLEEEDAQLSLVTGLALLGVTLPRRGPLGPSATAATASPTSTMVKTTRTAASTPAPAGVTTPPPTTAGGGSGHSSPTTPTATVSSSNAYLSLNDVQPVCALLAASSTEETRAFAAQVVLPHLYFGTSLERDITLESWDLKFVPLSVLHADMIASNSGEAGEDDGSPAAAAAAARAEAGDDGTATLRFVAAVRQQLARQRQQDDVRKGQWQQRSKNTSSATTSNSNTGESGASSSNDVGSNSASFPKLKVEDVAATSAGGSLRLLPAIPTDEEVRRRCQALAAEDESMQFLFNGTYDTLTGPWGFSGCRLAVLGHGATPLHPSSDNRRNSTNGGGSSSRERGAATLISAGGGFRSFRPHERRVSGSQSLRGAPPRSQRPLSEADWELYGACYAADTGNNGANSNGSGIADPGDDFFSVNVRARALVGDLTRWMEALTPPEQEEADASPATPTTPSSQLFFSGQTILSLYDYVAHDARREVLRSRWRALLRLLQSLLESPYPGPVAVAVELISALLHALQFVAAEVASYLQRGLNDKGPAPFVNAEATAVSTTTTSEASFFEKGDADSLLWGIAVPASPLLTTAQLQSFLYRTTRRHIAYCVAAALTVRKISVPPSLQSNSVRASNSAAGAASWRAPTEALARLLRATLPVAQNTLTELLLRHHLIMKLSAPPEASLSAREARSSSGACEVLQMGPGPCESRAAALRAWDLSFSPSSAHAGPCAMPDDASFLLSTAAAAGDASSSTPTRTESAVLDRSLWLPGTLNSFSIFRLHRVIRRAVLLALPLCVDLLSLFSPTASPRTAAGAATTPTVFSLRAVCPMLLQVLVPPGALPALLRVLHAAATLPDEAAPRPQHVDPSMDSAPALAAAFPLLWSAMTAPQSVFGAAAAEQAQETPASVDFELLEAALDSVQRLVAEVAVQLSSTSTAFSVSAAAAVAALPVAAMHSVCAQLFTLVAACVRWVPRYTHWKARWLMAQKLPRLTSTFCFVLTSVADLVKEKVADATGRDDGSAATSFQEVAVVWMHCALQLLASVWSCAETFGAAPLNDLTDDEEMEVRCVAVRSAAFTFRRVVEAVLRISANRHLSSSADAASASVLLVLLPSLKTPLTQLLDATAQCALVGANDADPRVRCGAAEALAVLSRTLSMLVAAADERGAALVVPRCTTDDGRSSEEALWTRYLRTNTEALLRLMSDEKPTVQLALVSQLTDLLLLRMRQQQQPSHGTTAANGGTTNTNSLTGSCGGVDGHGGNDSDNGELQRSTDQVQHEALLQCLRQLAHHELWRLREQYAVLLAHLCERLLQAAMTIQPRKVWGRRLSVDDTAAAVSTTGRAAGRDAITAASTNGDGSASAEAETSPYGHTHPLYQLARTELLTLLVAVLFDKVKAVRDAALDAVEGMCLQLAAATRQSNTFLQQDARSSPSGLASHVNGGAAGMGRNLGSAIGATASPTAAAATFQNRGSSSGNNNSGGGAYDLNTFVDNVLWPRINAYAKAWETYLSRSALLHIALRLRVEKTSVFIPLLDQLARDPVLNVRLVVAKIILEVLLRSGSSGAPDVYARTTTSVPGRDGEAAEDGSGGAAGTDEAATAASLTPELPSGTVAYRILMNKTALSGSGVGAVLPPLQFTEEERTGVILQILRQLLKDASSDVRDEAAKALKVCF</sequence>
<evidence type="ECO:0000313" key="4">
    <source>
        <dbReference type="EMBL" id="KPA75994.1"/>
    </source>
</evidence>
<name>A0A0N0VDM7_LEPPY</name>
<dbReference type="PANTHER" id="PTHR10648">
    <property type="entry name" value="SERINE/THREONINE-PROTEIN PHOSPHATASE PP2A 65 KDA REGULATORY SUBUNIT"/>
    <property type="match status" value="1"/>
</dbReference>
<reference evidence="4 5" key="1">
    <citation type="submission" date="2015-07" db="EMBL/GenBank/DDBJ databases">
        <title>High-quality genome of monoxenous trypanosomatid Leptomonas pyrrhocoris.</title>
        <authorList>
            <person name="Flegontov P."/>
            <person name="Butenko A."/>
            <person name="Firsov S."/>
            <person name="Vlcek C."/>
            <person name="Logacheva M.D."/>
            <person name="Field M."/>
            <person name="Filatov D."/>
            <person name="Flegontova O."/>
            <person name="Gerasimov E."/>
            <person name="Jackson A.P."/>
            <person name="Kelly S."/>
            <person name="Opperdoes F."/>
            <person name="O'Reilly A."/>
            <person name="Votypka J."/>
            <person name="Yurchenko V."/>
            <person name="Lukes J."/>
        </authorList>
    </citation>
    <scope>NUCLEOTIDE SEQUENCE [LARGE SCALE GENOMIC DNA]</scope>
    <source>
        <strain evidence="4">H10</strain>
    </source>
</reference>
<gene>
    <name evidence="4" type="ORF">ABB37_08144</name>
</gene>
<dbReference type="Gene3D" id="1.25.10.10">
    <property type="entry name" value="Leucine-rich Repeat Variant"/>
    <property type="match status" value="1"/>
</dbReference>
<evidence type="ECO:0000313" key="5">
    <source>
        <dbReference type="Proteomes" id="UP000037923"/>
    </source>
</evidence>